<evidence type="ECO:0000256" key="1">
    <source>
        <dbReference type="ARBA" id="ARBA00004323"/>
    </source>
</evidence>
<keyword evidence="6" id="KW-0472">Membrane</keyword>
<feature type="transmembrane region" description="Helical" evidence="6">
    <location>
        <begin position="21"/>
        <end position="49"/>
    </location>
</feature>
<evidence type="ECO:0000256" key="3">
    <source>
        <dbReference type="ARBA" id="ARBA00022679"/>
    </source>
</evidence>
<dbReference type="GO" id="GO:0008378">
    <property type="term" value="F:galactosyltransferase activity"/>
    <property type="evidence" value="ECO:0007669"/>
    <property type="project" value="TreeGrafter"/>
</dbReference>
<organism evidence="7 8">
    <name type="scientific">Hibiscus syriacus</name>
    <name type="common">Rose of Sharon</name>
    <dbReference type="NCBI Taxonomy" id="106335"/>
    <lineage>
        <taxon>Eukaryota</taxon>
        <taxon>Viridiplantae</taxon>
        <taxon>Streptophyta</taxon>
        <taxon>Embryophyta</taxon>
        <taxon>Tracheophyta</taxon>
        <taxon>Spermatophyta</taxon>
        <taxon>Magnoliopsida</taxon>
        <taxon>eudicotyledons</taxon>
        <taxon>Gunneridae</taxon>
        <taxon>Pentapetalae</taxon>
        <taxon>rosids</taxon>
        <taxon>malvids</taxon>
        <taxon>Malvales</taxon>
        <taxon>Malvaceae</taxon>
        <taxon>Malvoideae</taxon>
        <taxon>Hibiscus</taxon>
    </lineage>
</organism>
<dbReference type="GO" id="GO:0005768">
    <property type="term" value="C:endosome"/>
    <property type="evidence" value="ECO:0007669"/>
    <property type="project" value="TreeGrafter"/>
</dbReference>
<evidence type="ECO:0000313" key="7">
    <source>
        <dbReference type="EMBL" id="KAE8707015.1"/>
    </source>
</evidence>
<dbReference type="AlphaFoldDB" id="A0A6A3AVA4"/>
<dbReference type="OrthoDB" id="205108at2759"/>
<dbReference type="PANTHER" id="PTHR31311">
    <property type="entry name" value="XYLOGLUCAN 6-XYLOSYLTRANSFERASE 5-RELATED-RELATED"/>
    <property type="match status" value="1"/>
</dbReference>
<keyword evidence="5" id="KW-0333">Golgi apparatus</keyword>
<protein>
    <submittedName>
        <fullName evidence="7">Glycosyltransferase 7</fullName>
    </submittedName>
</protein>
<dbReference type="EMBL" id="VEPZ02000966">
    <property type="protein sequence ID" value="KAE8707015.1"/>
    <property type="molecule type" value="Genomic_DNA"/>
</dbReference>
<name>A0A6A3AVA4_HIBSY</name>
<dbReference type="PANTHER" id="PTHR31311:SF3">
    <property type="entry name" value="GLYCOSYLTRANSFERASE 7-RELATED"/>
    <property type="match status" value="1"/>
</dbReference>
<comment type="caution">
    <text evidence="7">The sequence shown here is derived from an EMBL/GenBank/DDBJ whole genome shotgun (WGS) entry which is preliminary data.</text>
</comment>
<gene>
    <name evidence="7" type="ORF">F3Y22_tig00110387pilonHSYRG00603</name>
</gene>
<evidence type="ECO:0000256" key="5">
    <source>
        <dbReference type="ARBA" id="ARBA00023034"/>
    </source>
</evidence>
<dbReference type="GO" id="GO:0005802">
    <property type="term" value="C:trans-Golgi network"/>
    <property type="evidence" value="ECO:0007669"/>
    <property type="project" value="TreeGrafter"/>
</dbReference>
<keyword evidence="6" id="KW-0812">Transmembrane</keyword>
<keyword evidence="6" id="KW-1133">Transmembrane helix</keyword>
<proteinExistence type="predicted"/>
<keyword evidence="8" id="KW-1185">Reference proteome</keyword>
<evidence type="ECO:0000256" key="4">
    <source>
        <dbReference type="ARBA" id="ARBA00022968"/>
    </source>
</evidence>
<keyword evidence="4" id="KW-0735">Signal-anchor</keyword>
<reference evidence="7" key="1">
    <citation type="submission" date="2019-09" db="EMBL/GenBank/DDBJ databases">
        <title>Draft genome information of white flower Hibiscus syriacus.</title>
        <authorList>
            <person name="Kim Y.-M."/>
        </authorList>
    </citation>
    <scope>NUCLEOTIDE SEQUENCE [LARGE SCALE GENOMIC DNA]</scope>
    <source>
        <strain evidence="7">YM2019G1</strain>
    </source>
</reference>
<dbReference type="InterPro" id="IPR008630">
    <property type="entry name" value="Glyco_trans_34"/>
</dbReference>
<keyword evidence="3" id="KW-0808">Transferase</keyword>
<dbReference type="Pfam" id="PF05637">
    <property type="entry name" value="Glyco_transf_34"/>
    <property type="match status" value="1"/>
</dbReference>
<evidence type="ECO:0000256" key="6">
    <source>
        <dbReference type="SAM" id="Phobius"/>
    </source>
</evidence>
<dbReference type="Proteomes" id="UP000436088">
    <property type="component" value="Unassembled WGS sequence"/>
</dbReference>
<evidence type="ECO:0000256" key="2">
    <source>
        <dbReference type="ARBA" id="ARBA00022676"/>
    </source>
</evidence>
<keyword evidence="2" id="KW-0328">Glycosyltransferase</keyword>
<sequence length="177" mass="20367">MVSPESSHSQFSPMAKPRNRSFWCFSDGFLHCGGVVLAIFLVCTFWYFFTSNLNFSFSIADPLSNSVGCKESGFGVKLKADPKDQTFYDDPEMSYSVEKPVKDWDEKRKEWLKHHPSFADGASERIVLVTGSQPKPCKNPIGDHLLLHFFKNKVDYCRIHGYDIFYNNLLLLLNFYV</sequence>
<accession>A0A6A3AVA4</accession>
<dbReference type="GO" id="GO:0000139">
    <property type="term" value="C:Golgi membrane"/>
    <property type="evidence" value="ECO:0007669"/>
    <property type="project" value="UniProtKB-SubCell"/>
</dbReference>
<comment type="subcellular location">
    <subcellularLocation>
        <location evidence="1">Golgi apparatus membrane</location>
        <topology evidence="1">Single-pass type II membrane protein</topology>
    </subcellularLocation>
</comment>
<evidence type="ECO:0000313" key="8">
    <source>
        <dbReference type="Proteomes" id="UP000436088"/>
    </source>
</evidence>